<protein>
    <recommendedName>
        <fullName evidence="1">N-acetyltransferase domain-containing protein</fullName>
    </recommendedName>
</protein>
<reference evidence="2 3" key="1">
    <citation type="submission" date="2018-07" db="EMBL/GenBank/DDBJ databases">
        <title>Genomic Encyclopedia of Type Strains, Phase III (KMG-III): the genomes of soil and plant-associated and newly described type strains.</title>
        <authorList>
            <person name="Whitman W."/>
        </authorList>
    </citation>
    <scope>NUCLEOTIDE SEQUENCE [LARGE SCALE GENOMIC DNA]</scope>
    <source>
        <strain evidence="2 3">CECT 7506</strain>
    </source>
</reference>
<keyword evidence="3" id="KW-1185">Reference proteome</keyword>
<proteinExistence type="predicted"/>
<name>A0A368VYM8_9BACL</name>
<gene>
    <name evidence="2" type="ORF">DFP97_109127</name>
</gene>
<dbReference type="PROSITE" id="PS51186">
    <property type="entry name" value="GNAT"/>
    <property type="match status" value="1"/>
</dbReference>
<dbReference type="AlphaFoldDB" id="A0A368VYM8"/>
<feature type="domain" description="N-acetyltransferase" evidence="1">
    <location>
        <begin position="26"/>
        <end position="157"/>
    </location>
</feature>
<dbReference type="SUPFAM" id="SSF55729">
    <property type="entry name" value="Acyl-CoA N-acyltransferases (Nat)"/>
    <property type="match status" value="1"/>
</dbReference>
<dbReference type="Proteomes" id="UP000252415">
    <property type="component" value="Unassembled WGS sequence"/>
</dbReference>
<dbReference type="InterPro" id="IPR016181">
    <property type="entry name" value="Acyl_CoA_acyltransferase"/>
</dbReference>
<dbReference type="RefSeq" id="WP_114381126.1">
    <property type="nucleotide sequence ID" value="NZ_QPJD01000009.1"/>
</dbReference>
<evidence type="ECO:0000313" key="2">
    <source>
        <dbReference type="EMBL" id="RCW46484.1"/>
    </source>
</evidence>
<organism evidence="2 3">
    <name type="scientific">Paenibacillus prosopidis</name>
    <dbReference type="NCBI Taxonomy" id="630520"/>
    <lineage>
        <taxon>Bacteria</taxon>
        <taxon>Bacillati</taxon>
        <taxon>Bacillota</taxon>
        <taxon>Bacilli</taxon>
        <taxon>Bacillales</taxon>
        <taxon>Paenibacillaceae</taxon>
        <taxon>Paenibacillus</taxon>
    </lineage>
</organism>
<dbReference type="Gene3D" id="3.40.630.30">
    <property type="match status" value="1"/>
</dbReference>
<evidence type="ECO:0000259" key="1">
    <source>
        <dbReference type="PROSITE" id="PS51186"/>
    </source>
</evidence>
<evidence type="ECO:0000313" key="3">
    <source>
        <dbReference type="Proteomes" id="UP000252415"/>
    </source>
</evidence>
<dbReference type="OrthoDB" id="4016818at2"/>
<dbReference type="InterPro" id="IPR000182">
    <property type="entry name" value="GNAT_dom"/>
</dbReference>
<dbReference type="GO" id="GO:0016747">
    <property type="term" value="F:acyltransferase activity, transferring groups other than amino-acyl groups"/>
    <property type="evidence" value="ECO:0007669"/>
    <property type="project" value="InterPro"/>
</dbReference>
<dbReference type="EMBL" id="QPJD01000009">
    <property type="protein sequence ID" value="RCW46484.1"/>
    <property type="molecule type" value="Genomic_DNA"/>
</dbReference>
<sequence>MSDMLVKLYQLPELEPVIKQLADNGIEIRRAIAPEKHVVVDWVRQHFNEGWASECEVAFANQPVSCYIAVKQGALIGFGCYEATCKNFFGPTGVSVNERKLGAGKGLLLACLHAMRALGYGYAVIGSAGPKEYYSRIVGATVIEDSTPGIYKGMLKL</sequence>
<accession>A0A368VYM8</accession>
<comment type="caution">
    <text evidence="2">The sequence shown here is derived from an EMBL/GenBank/DDBJ whole genome shotgun (WGS) entry which is preliminary data.</text>
</comment>